<dbReference type="GO" id="GO:0005886">
    <property type="term" value="C:plasma membrane"/>
    <property type="evidence" value="ECO:0007669"/>
    <property type="project" value="UniProtKB-SubCell"/>
</dbReference>
<keyword evidence="13" id="KW-1185">Reference proteome</keyword>
<proteinExistence type="predicted"/>
<dbReference type="FunFam" id="3.40.50.11530:FF:000002">
    <property type="entry name" value="Interleukin 17 receptor A"/>
    <property type="match status" value="1"/>
</dbReference>
<name>A0A8D2LPJ3_VARKO</name>
<dbReference type="InterPro" id="IPR043046">
    <property type="entry name" value="IL17RA/B_FnIII-like_2_sf"/>
</dbReference>
<dbReference type="Ensembl" id="ENSVKKT00000026157.1">
    <property type="protein sequence ID" value="ENSVKKP00000025542.1"/>
    <property type="gene ID" value="ENSVKKG00000016759.1"/>
</dbReference>
<evidence type="ECO:0000256" key="1">
    <source>
        <dbReference type="ARBA" id="ARBA00004251"/>
    </source>
</evidence>
<keyword evidence="7" id="KW-0675">Receptor</keyword>
<keyword evidence="8" id="KW-0325">Glycoprotein</keyword>
<dbReference type="OMA" id="EPGRIHQ"/>
<dbReference type="Gene3D" id="2.60.40.2160">
    <property type="entry name" value="Interleukin-17 receptor A/B, fibronectin-III-like domain 1"/>
    <property type="match status" value="1"/>
</dbReference>
<evidence type="ECO:0000256" key="4">
    <source>
        <dbReference type="ARBA" id="ARBA00022729"/>
    </source>
</evidence>
<keyword evidence="5 10" id="KW-1133">Transmembrane helix</keyword>
<dbReference type="InterPro" id="IPR038683">
    <property type="entry name" value="IL17RA/B_FnIII-like_1_sf"/>
</dbReference>
<keyword evidence="6 10" id="KW-0472">Membrane</keyword>
<sequence>QNSTCMDQSWLKVSTWTPSAPSSLNVQIGTFFGMEGKLLPVLQIDWKVATDGSIQHLKGVELSVLQVNVNQQVCAQFNFLNSLLFQVRPNGGGRWNFSFNRFEVQPGQKYHVTIYHLPKLSTSGDHNQKSMEFTVPDCTDPIMKSTTPCLQIGSLWEPRIEGKRLDDGSLLVSFNPALESASYIIHVTSYQEGGKECEKTIHKISEEVLPQRQNVTVKLERMVKSCCEYRVQIQPFFAVCASDCMRHSVFIPCPLPTVLSYLSVALPWGLTLVCILLVVSAVAVAVCLVRRPKDDTLGSQPLQPLKACKIWIVYSADHKLYVDVVMRFAEFLMTVCGTEVVLDRLDERQISEMGPIRWLTRQKQEMEELSSKIIILCSQGTRAKWQAMLGRGERGVCLKQDNHKPIGDMFTPALNLILPDFKQPACFGMYLVCYFEGISSERDIPEPFNVTSKYQLMDKFEEIYFLIQDMEKFEPGRIHQIPEISREKYMESPSGRQLKEAIQKFQKLQTEDPNWFKRQNACSEDHDDLQSLNGELSEELVSAKGRILRQQLLLREPDPSSCCLVNLLVSEDDLGVCRLLPQPLPEEDPTFQTLVVPADETSQVQMVMPIVPVEKRSIFSNQLLPNEEWLERAPLLETSIPRRNKVIIQDDVSSDPQPLPVDVRQQLEGLMYSVYQQSITPSELSVCQESVNAQQQQQLDFDNSCKDQRQSVQSDQGYISRCSPLLSDGPMEKEEVQEQEGHGSAGYLSADILDSLKHLQQELLFQDIQQNFS</sequence>
<evidence type="ECO:0000256" key="8">
    <source>
        <dbReference type="ARBA" id="ARBA00023180"/>
    </source>
</evidence>
<keyword evidence="4" id="KW-0732">Signal</keyword>
<dbReference type="Gene3D" id="2.60.40.2150">
    <property type="entry name" value="Interleukin-17 receptor A/B, fibronectin-III-like domain 2"/>
    <property type="match status" value="1"/>
</dbReference>
<keyword evidence="2" id="KW-1003">Cell membrane</keyword>
<evidence type="ECO:0000256" key="9">
    <source>
        <dbReference type="SAM" id="MobiDB-lite"/>
    </source>
</evidence>
<dbReference type="Pfam" id="PF16556">
    <property type="entry name" value="IL17R_fnIII_D1"/>
    <property type="match status" value="1"/>
</dbReference>
<evidence type="ECO:0000313" key="13">
    <source>
        <dbReference type="Proteomes" id="UP000694545"/>
    </source>
</evidence>
<evidence type="ECO:0000256" key="3">
    <source>
        <dbReference type="ARBA" id="ARBA00022692"/>
    </source>
</evidence>
<dbReference type="InterPro" id="IPR013568">
    <property type="entry name" value="SEFIR_dom"/>
</dbReference>
<evidence type="ECO:0000256" key="5">
    <source>
        <dbReference type="ARBA" id="ARBA00022989"/>
    </source>
</evidence>
<accession>A0A8D2LPJ3</accession>
<evidence type="ECO:0000256" key="6">
    <source>
        <dbReference type="ARBA" id="ARBA00023136"/>
    </source>
</evidence>
<evidence type="ECO:0000313" key="12">
    <source>
        <dbReference type="Ensembl" id="ENSVKKP00000025542.1"/>
    </source>
</evidence>
<dbReference type="PANTHER" id="PTHR15583">
    <property type="entry name" value="INTERLEUKIN-17 RECEPTOR"/>
    <property type="match status" value="1"/>
</dbReference>
<dbReference type="Proteomes" id="UP000694545">
    <property type="component" value="Unplaced"/>
</dbReference>
<dbReference type="Gene3D" id="3.40.50.11530">
    <property type="match status" value="1"/>
</dbReference>
<protein>
    <submittedName>
        <fullName evidence="12">Interleukin 17 receptor A</fullName>
    </submittedName>
</protein>
<feature type="region of interest" description="Disordered" evidence="9">
    <location>
        <begin position="723"/>
        <end position="742"/>
    </location>
</feature>
<dbReference type="InterPro" id="IPR032356">
    <property type="entry name" value="IL17R_A/B_N"/>
</dbReference>
<dbReference type="PANTHER" id="PTHR15583:SF13">
    <property type="entry name" value="INTERLEUKIN-17 RECEPTOR A"/>
    <property type="match status" value="1"/>
</dbReference>
<comment type="subcellular location">
    <subcellularLocation>
        <location evidence="1">Cell membrane</location>
        <topology evidence="1">Single-pass type I membrane protein</topology>
    </subcellularLocation>
</comment>
<dbReference type="InterPro" id="IPR039465">
    <property type="entry name" value="IL-17_rcpt-like"/>
</dbReference>
<dbReference type="Pfam" id="PF08357">
    <property type="entry name" value="SEFIR"/>
    <property type="match status" value="1"/>
</dbReference>
<dbReference type="AlphaFoldDB" id="A0A8D2LPJ3"/>
<organism evidence="12 13">
    <name type="scientific">Varanus komodoensis</name>
    <name type="common">Komodo dragon</name>
    <dbReference type="NCBI Taxonomy" id="61221"/>
    <lineage>
        <taxon>Eukaryota</taxon>
        <taxon>Metazoa</taxon>
        <taxon>Chordata</taxon>
        <taxon>Craniata</taxon>
        <taxon>Vertebrata</taxon>
        <taxon>Euteleostomi</taxon>
        <taxon>Lepidosauria</taxon>
        <taxon>Squamata</taxon>
        <taxon>Bifurcata</taxon>
        <taxon>Unidentata</taxon>
        <taxon>Episquamata</taxon>
        <taxon>Toxicofera</taxon>
        <taxon>Anguimorpha</taxon>
        <taxon>Paleoanguimorpha</taxon>
        <taxon>Varanoidea</taxon>
        <taxon>Varanidae</taxon>
        <taxon>Varanus</taxon>
    </lineage>
</organism>
<dbReference type="PROSITE" id="PS51534">
    <property type="entry name" value="SEFIR"/>
    <property type="match status" value="1"/>
</dbReference>
<feature type="compositionally biased region" description="Basic and acidic residues" evidence="9">
    <location>
        <begin position="730"/>
        <end position="741"/>
    </location>
</feature>
<evidence type="ECO:0000256" key="2">
    <source>
        <dbReference type="ARBA" id="ARBA00022475"/>
    </source>
</evidence>
<evidence type="ECO:0000256" key="10">
    <source>
        <dbReference type="SAM" id="Phobius"/>
    </source>
</evidence>
<reference evidence="12" key="2">
    <citation type="submission" date="2025-09" db="UniProtKB">
        <authorList>
            <consortium name="Ensembl"/>
        </authorList>
    </citation>
    <scope>IDENTIFICATION</scope>
</reference>
<reference evidence="12" key="1">
    <citation type="submission" date="2025-08" db="UniProtKB">
        <authorList>
            <consortium name="Ensembl"/>
        </authorList>
    </citation>
    <scope>IDENTIFICATION</scope>
</reference>
<keyword evidence="3 10" id="KW-0812">Transmembrane</keyword>
<evidence type="ECO:0000256" key="7">
    <source>
        <dbReference type="ARBA" id="ARBA00023170"/>
    </source>
</evidence>
<feature type="domain" description="SEFIR" evidence="11">
    <location>
        <begin position="307"/>
        <end position="465"/>
    </location>
</feature>
<evidence type="ECO:0000259" key="11">
    <source>
        <dbReference type="PROSITE" id="PS51534"/>
    </source>
</evidence>
<dbReference type="Pfam" id="PF16578">
    <property type="entry name" value="IL17R_fnIII_D2"/>
    <property type="match status" value="1"/>
</dbReference>
<feature type="transmembrane region" description="Helical" evidence="10">
    <location>
        <begin position="265"/>
        <end position="289"/>
    </location>
</feature>
<dbReference type="GO" id="GO:0030368">
    <property type="term" value="F:interleukin-17 receptor activity"/>
    <property type="evidence" value="ECO:0007669"/>
    <property type="project" value="InterPro"/>
</dbReference>